<reference evidence="2" key="2">
    <citation type="submission" date="2022-01" db="EMBL/GenBank/DDBJ databases">
        <authorList>
            <person name="Hirooka S."/>
            <person name="Miyagishima S.Y."/>
        </authorList>
    </citation>
    <scope>NUCLEOTIDE SEQUENCE</scope>
    <source>
        <strain evidence="2">NBRC 102759</strain>
    </source>
</reference>
<comment type="caution">
    <text evidence="2">The sequence shown here is derived from an EMBL/GenBank/DDBJ whole genome shotgun (WGS) entry which is preliminary data.</text>
</comment>
<proteinExistence type="predicted"/>
<keyword evidence="1" id="KW-0472">Membrane</keyword>
<dbReference type="PANTHER" id="PTHR40743:SF1">
    <property type="entry name" value="POSSIBLE GLYCOSYLTRANSFERASE"/>
    <property type="match status" value="1"/>
</dbReference>
<sequence>MEWNGSRLLFYLPFLFLGCWLVSGLTYSNGSFWRLSSLNYSVPYWKIPETERELQQSIQKFLFSVERAPVWEHYSLEQLAECLYNDVDIVFWTRVLSGVQLEKFYSQLMDLYLNSNQCPQLFVIHVQHGLGNRLRVLASALAYVQLIPYLPILIWETDHHMGAKWEDLFEDLPNVVISDLEDAFEKVLKNPSGNYYVIDYMKMTTQQRYPLPLDYAILQHIYWKSSCVLRVVGSQPHLNRRFHHFLKSQFSKLIPTQPLKQAILENCPREPFVAFHIRRRLLHEETFVTNDPQSEYGYISARLIDKYRSMNRVINFCSIAARLLSLYPFIAMYIAADSQLSYMRWFQCLQNKVAVDSRRIFPLSVSNCENRSRLCIQKALVDLYCLSRAEVLFGSFWSSFTEVAHYLNSNDQSLFYLDTNSFFRNGSIKNETKFHVNVKEKLAYIFSEVAL</sequence>
<accession>A0A9C7PQQ8</accession>
<name>A0A9C7PQQ8_9RHOD</name>
<gene>
    <name evidence="2" type="ORF">GpartN1_g809.t1</name>
</gene>
<evidence type="ECO:0008006" key="4">
    <source>
        <dbReference type="Google" id="ProtNLM"/>
    </source>
</evidence>
<organism evidence="2 3">
    <name type="scientific">Galdieria partita</name>
    <dbReference type="NCBI Taxonomy" id="83374"/>
    <lineage>
        <taxon>Eukaryota</taxon>
        <taxon>Rhodophyta</taxon>
        <taxon>Bangiophyceae</taxon>
        <taxon>Galdieriales</taxon>
        <taxon>Galdieriaceae</taxon>
        <taxon>Galdieria</taxon>
    </lineage>
</organism>
<evidence type="ECO:0000313" key="2">
    <source>
        <dbReference type="EMBL" id="GJQ09018.1"/>
    </source>
</evidence>
<protein>
    <recommendedName>
        <fullName evidence="4">Fucosyltransferase</fullName>
    </recommendedName>
</protein>
<evidence type="ECO:0000256" key="1">
    <source>
        <dbReference type="SAM" id="Phobius"/>
    </source>
</evidence>
<keyword evidence="1" id="KW-0812">Transmembrane</keyword>
<feature type="transmembrane region" description="Helical" evidence="1">
    <location>
        <begin position="313"/>
        <end position="336"/>
    </location>
</feature>
<dbReference type="PANTHER" id="PTHR40743">
    <property type="entry name" value="NUCLEOTIDE-DIPHOSPHO-SUGAR TRANSFERASE CONTAINING PROTEIN"/>
    <property type="match status" value="1"/>
</dbReference>
<dbReference type="EMBL" id="BQMJ01000006">
    <property type="protein sequence ID" value="GJQ09018.1"/>
    <property type="molecule type" value="Genomic_DNA"/>
</dbReference>
<dbReference type="AlphaFoldDB" id="A0A9C7PQQ8"/>
<dbReference type="Gene3D" id="3.40.50.11350">
    <property type="match status" value="1"/>
</dbReference>
<dbReference type="Proteomes" id="UP001061958">
    <property type="component" value="Unassembled WGS sequence"/>
</dbReference>
<keyword evidence="1" id="KW-1133">Transmembrane helix</keyword>
<dbReference type="PROSITE" id="PS51257">
    <property type="entry name" value="PROKAR_LIPOPROTEIN"/>
    <property type="match status" value="1"/>
</dbReference>
<evidence type="ECO:0000313" key="3">
    <source>
        <dbReference type="Proteomes" id="UP001061958"/>
    </source>
</evidence>
<dbReference type="OrthoDB" id="6018at2759"/>
<keyword evidence="3" id="KW-1185">Reference proteome</keyword>
<reference evidence="2" key="1">
    <citation type="journal article" date="2022" name="Proc. Natl. Acad. Sci. U.S.A.">
        <title>Life cycle and functional genomics of the unicellular red alga Galdieria for elucidating algal and plant evolution and industrial use.</title>
        <authorList>
            <person name="Hirooka S."/>
            <person name="Itabashi T."/>
            <person name="Ichinose T.M."/>
            <person name="Onuma R."/>
            <person name="Fujiwara T."/>
            <person name="Yamashita S."/>
            <person name="Jong L.W."/>
            <person name="Tomita R."/>
            <person name="Iwane A.H."/>
            <person name="Miyagishima S.Y."/>
        </authorList>
    </citation>
    <scope>NUCLEOTIDE SEQUENCE</scope>
    <source>
        <strain evidence="2">NBRC 102759</strain>
    </source>
</reference>